<dbReference type="EMBL" id="CP017315">
    <property type="protein sequence ID" value="AQS41872.1"/>
    <property type="molecule type" value="Genomic_DNA"/>
</dbReference>
<dbReference type="SUPFAM" id="SSF103515">
    <property type="entry name" value="Autotransporter"/>
    <property type="match status" value="1"/>
</dbReference>
<evidence type="ECO:0000313" key="5">
    <source>
        <dbReference type="Proteomes" id="UP000188912"/>
    </source>
</evidence>
<organism evidence="4 5">
    <name type="scientific">Candidatus Tokpelaia hoelldobleri</name>
    <dbReference type="NCBI Taxonomy" id="1902579"/>
    <lineage>
        <taxon>Bacteria</taxon>
        <taxon>Pseudomonadati</taxon>
        <taxon>Pseudomonadota</taxon>
        <taxon>Alphaproteobacteria</taxon>
        <taxon>Hyphomicrobiales</taxon>
        <taxon>Candidatus Tokpelaia</taxon>
    </lineage>
</organism>
<sequence>MVDSVSPLLMPHKQNKFSQNGRPHRRFRRALISTVCAGVLGVLAPVAAQAQDATWSGLGLAQWGSALSWSGGSVPTGTATFGATLVPVIGFAAGYDGVIQNIHFTNTAAAYIFNVGSLLAGSSLTITGQGITNDSALAQTFNVGGALLGSGTLTFNGNGTTAGNVFINVDNDGTLNFLGSSTAGTSTINILAGGHVNFSGNATGGAASLSLGFGAVLDMSGLTSGGMTLGSLSGAGGSVNLGANTLSVGAANTNTTFGGIISGTGGLVKTGTGTWTLSGANTFSGGLSVQGGNVLSLNANALGTGNINLSGNGGLLLGIGGNLANHINIADGATGSIGALMNLQVGLTGGLTVGNGATLNLGQAGYNGTLSLFGASTTIGANATVGLNFGSLRLADAAAGNLFSVAGSTLQIAAGANLDLNGISANINNLTGAGSIASSVTGNVGLTLQGGNFPGTISNGSGILSLVKQGNASLTLGGNNSFSGGFNLQGGSLVLQNSNALGTGALTMAAGTGISLGAGMNIANNITLNGAVSLGVGSGNGTVSGVISGGFGFTKTGAGSLTLGGGNTFTGGIDLVDGILVAGNINALGTGGVHLGAGTELQLAVSGSLNNAVSIDAGDNATISVTTGQNAHLLGGGLTVGAGGTLTIGSAGNNGMLFLHGSDAFGTGATIAMNGGMLSVGDAAFGDSLASVALDNGTNGVFVLNGFNTSLGSLSGGGFVTLGTRSLTVGSLGTDTVFNGMFTGTGSVIKVGSGSLTLGGSSGLAFPGGVNVTDGTLVVAGNNALGSGNTQLAAGTTLQLNDGITLANNVVLNGHATITPGTGSSALNGIISGGFGLTVDGGGTLTLGGGNTFTGGIDLVDGILVAGNINALGTGGVHLGAGTELQLGVSGAYGNAVNIGAGANATISAITGVGGGLTGGLTIGAGGSLTIGSTGHAGTVTISGSSNIASGAQIAVDTGILAVGDAAFGGALANAALDVGGSGTLSLNGFDTSLGALLGSGSVSLGGNTLTVGGLGIDTSFGGVISGTGGLIKAGTGGLTLTGNNTFTGLTQVVDGMLTVDGTLASNVQVGANGILGGTGTISGNVDLSGILTAGGIGTAGILHTGSITMNAGASLDIDLMSPVAGGGIGNDLIDINGNLNLNGTLNIASIGTVLPGVYNVINYTGGLTGSINLGDLPLGIALGDVSIQTIINGQINIIITNGQNLQFWNGSQMTANGSIAGGSGVWNASNTNWTNASGTVAGSWGLGFAVFQGTGGTVTVEGDIIFDGLQFASNGYVIEGAAGSEFIAQDNAVFRVDSGISGAVNTAILANGGIVKVGAGELVLGAANTINGTLTIDGGTVVANHTGALGASQVVFNNVSGLTFGVNGTWNNQTQVNTNTLATLAANTGVEATVAHLNTVSGSFLQFGDATHTGTVTVLGAGNVLAANTFITVDSGILKVGDAAFGAAFTEGVLNVAETGTLDVNGFDYTTAFLSGAGTVTNNGAAGAILLVDSGNFTGSIHDGSSALGLDKIGTGTLVLSGTSDYTGATNINGGTLLLDGVLSHSHVTVNADAALAGTGTMAALTANAGSIIAPGTNTGAIGTLHVTGDTTINAGATYLVDVRLNNGGASMLDITGDATLAGGDVLVSGMLQAGMHYTILTAQGGVDGRFSNLLTTSTSAFLDAELVYTLDDVILQVVRNDTPLPGTGGGGAGGGGGGFGGSGTGPGGAKDGQPSIGDAVGSLPDNNPIVLAILNLSFAEAENALQQLSGNAFATVKSVLADDTRFSQRLITARINTAMSGDVQPAGMSTARLDTVVTAAIPSRAKSAPVVTGNGFSPYADGIPPTVYDGGTMWVQGYGSWGSTYGKGLVPGLHRDVGGFYVGVDAPVDKWLVGVAGGYSRTTFHSKDNRNNGDVDSWQLSFYGGTKIKRVDMRVGAQLGWHDIDMSRQISFTGFADYLKADYSSRTTHVFIDAGVPFHFKQGTVQPFAGLAYTYLHSGGFAEKGGAAALYSQSSNDDITTGTLGLRANTQINGVNGRAALLRGLVAWRHKFGDINPEARLGFIGFESFSTTGLPLYRDALALGAGLDFTITDNVTFGVAYDGQVSSAGQDHGVRLNLRAKY</sequence>
<dbReference type="InterPro" id="IPR011050">
    <property type="entry name" value="Pectin_lyase_fold/virulence"/>
</dbReference>
<evidence type="ECO:0000259" key="3">
    <source>
        <dbReference type="PROSITE" id="PS51208"/>
    </source>
</evidence>
<evidence type="ECO:0000313" key="4">
    <source>
        <dbReference type="EMBL" id="AQS41872.1"/>
    </source>
</evidence>
<dbReference type="PROSITE" id="PS51208">
    <property type="entry name" value="AUTOTRANSPORTER"/>
    <property type="match status" value="1"/>
</dbReference>
<keyword evidence="1" id="KW-0732">Signal</keyword>
<dbReference type="InterPro" id="IPR036709">
    <property type="entry name" value="Autotransporte_beta_dom_sf"/>
</dbReference>
<accession>A0A1U9JVH1</accession>
<feature type="domain" description="Autotransporter" evidence="3">
    <location>
        <begin position="1828"/>
        <end position="2104"/>
    </location>
</feature>
<dbReference type="NCBIfam" id="TIGR02601">
    <property type="entry name" value="autotrns_rpt"/>
    <property type="match status" value="7"/>
</dbReference>
<reference evidence="4 5" key="1">
    <citation type="journal article" date="2010" name="Science">
        <title>Genomic comparison of the ants Camponotus floridanus and Harpegnathos saltator.</title>
        <authorList>
            <person name="Bonasio R."/>
            <person name="Zhang G."/>
            <person name="Ye C."/>
            <person name="Mutti N.S."/>
            <person name="Fang X."/>
            <person name="Qin N."/>
            <person name="Donahue G."/>
            <person name="Yang P."/>
            <person name="Li Q."/>
            <person name="Li C."/>
            <person name="Zhang P."/>
            <person name="Huang Z."/>
            <person name="Berger S.L."/>
            <person name="Reinberg D."/>
            <person name="Wang J."/>
            <person name="Liebig J."/>
        </authorList>
    </citation>
    <scope>NUCLEOTIDE SEQUENCE [LARGE SCALE GENOMIC DNA]</scope>
    <source>
        <strain evidence="4 5">Hsal</strain>
    </source>
</reference>
<gene>
    <name evidence="4" type="ORF">BHV28_11860</name>
</gene>
<dbReference type="KEGG" id="thd:BHV28_11860"/>
<dbReference type="Proteomes" id="UP000188912">
    <property type="component" value="Chromosome"/>
</dbReference>
<keyword evidence="5" id="KW-1185">Reference proteome</keyword>
<dbReference type="STRING" id="1902579.BHV28_11860"/>
<reference evidence="4 5" key="2">
    <citation type="journal article" date="2016" name="Sci. Rep.">
        <title>The genome of Rhizobiales bacteria in predatory ants reveals urease gene functions but no genes for nitrogen fixation.</title>
        <authorList>
            <person name="Neuvonen M.M."/>
            <person name="Tamarit D."/>
            <person name="Naslund K."/>
            <person name="Liebig J."/>
            <person name="Feldhaar H."/>
            <person name="Moran N.A."/>
            <person name="Guy L."/>
            <person name="Andersson S.G."/>
        </authorList>
    </citation>
    <scope>NUCLEOTIDE SEQUENCE [LARGE SCALE GENOMIC DNA]</scope>
    <source>
        <strain evidence="4 5">Hsal</strain>
    </source>
</reference>
<evidence type="ECO:0000256" key="1">
    <source>
        <dbReference type="ARBA" id="ARBA00022729"/>
    </source>
</evidence>
<dbReference type="Gene3D" id="2.40.128.130">
    <property type="entry name" value="Autotransporter beta-domain"/>
    <property type="match status" value="1"/>
</dbReference>
<dbReference type="Pfam" id="PF12951">
    <property type="entry name" value="PATR"/>
    <property type="match status" value="8"/>
</dbReference>
<dbReference type="InterPro" id="IPR005546">
    <property type="entry name" value="Autotransporte_beta"/>
</dbReference>
<feature type="region of interest" description="Disordered" evidence="2">
    <location>
        <begin position="1687"/>
        <end position="1722"/>
    </location>
</feature>
<feature type="compositionally biased region" description="Gly residues" evidence="2">
    <location>
        <begin position="1688"/>
        <end position="1712"/>
    </location>
</feature>
<evidence type="ECO:0000256" key="2">
    <source>
        <dbReference type="SAM" id="MobiDB-lite"/>
    </source>
</evidence>
<dbReference type="InterPro" id="IPR013425">
    <property type="entry name" value="Autotrns_rpt"/>
</dbReference>
<proteinExistence type="predicted"/>
<dbReference type="SMART" id="SM00869">
    <property type="entry name" value="Autotransporter"/>
    <property type="match status" value="1"/>
</dbReference>
<name>A0A1U9JVH1_9HYPH</name>
<dbReference type="SUPFAM" id="SSF51126">
    <property type="entry name" value="Pectin lyase-like"/>
    <property type="match status" value="3"/>
</dbReference>
<dbReference type="Pfam" id="PF03797">
    <property type="entry name" value="Autotransporter"/>
    <property type="match status" value="1"/>
</dbReference>
<protein>
    <submittedName>
        <fullName evidence="4">Outer membrane autotransporter</fullName>
    </submittedName>
</protein>